<protein>
    <submittedName>
        <fullName evidence="2">Uncharacterized protein</fullName>
    </submittedName>
</protein>
<feature type="compositionally biased region" description="Pro residues" evidence="1">
    <location>
        <begin position="137"/>
        <end position="146"/>
    </location>
</feature>
<dbReference type="EMBL" id="WMBB01000006">
    <property type="protein sequence ID" value="MTE14136.1"/>
    <property type="molecule type" value="Genomic_DNA"/>
</dbReference>
<organism evidence="2 3">
    <name type="scientific">Nocardia aurantiaca</name>
    <dbReference type="NCBI Taxonomy" id="2675850"/>
    <lineage>
        <taxon>Bacteria</taxon>
        <taxon>Bacillati</taxon>
        <taxon>Actinomycetota</taxon>
        <taxon>Actinomycetes</taxon>
        <taxon>Mycobacteriales</taxon>
        <taxon>Nocardiaceae</taxon>
        <taxon>Nocardia</taxon>
    </lineage>
</organism>
<feature type="region of interest" description="Disordered" evidence="1">
    <location>
        <begin position="131"/>
        <end position="182"/>
    </location>
</feature>
<feature type="compositionally biased region" description="Pro residues" evidence="1">
    <location>
        <begin position="160"/>
        <end position="169"/>
    </location>
</feature>
<accession>A0A6I3L0J1</accession>
<evidence type="ECO:0000256" key="1">
    <source>
        <dbReference type="SAM" id="MobiDB-lite"/>
    </source>
</evidence>
<dbReference type="Proteomes" id="UP000432464">
    <property type="component" value="Unassembled WGS sequence"/>
</dbReference>
<proteinExistence type="predicted"/>
<evidence type="ECO:0000313" key="2">
    <source>
        <dbReference type="EMBL" id="MTE14136.1"/>
    </source>
</evidence>
<gene>
    <name evidence="2" type="ORF">GLP40_15360</name>
</gene>
<name>A0A6I3L0J1_9NOCA</name>
<dbReference type="RefSeq" id="WP_154788535.1">
    <property type="nucleotide sequence ID" value="NZ_WMBB01000006.1"/>
</dbReference>
<keyword evidence="3" id="KW-1185">Reference proteome</keyword>
<sequence length="235" mass="25074">MPVARCVPSGKIRHATQRDADLALSALDRTDVKRRERSSYRCAACGGWHLTSWVTTAENYVAVASPATAGRYQVFPLVDYSPTSEITRKPMELSSIPVALEVVPTPAEVAARTVPPPAEGEVMGQARVEPLAAQSPPSAPPIPASAPPTIASKTPELSEMPPPPAPTTPPAHTVPSPAEVAARTVPIKRAEAARRQAEANAKAAVSQAKPASGPIKFRNMLHAILRRLMRRLRRS</sequence>
<dbReference type="AlphaFoldDB" id="A0A6I3L0J1"/>
<reference evidence="2 3" key="1">
    <citation type="submission" date="2019-11" db="EMBL/GenBank/DDBJ databases">
        <title>Nocardia sp. nov. CT2-14 isolated from soil.</title>
        <authorList>
            <person name="Kanchanasin P."/>
            <person name="Tanasupawat S."/>
            <person name="Yuki M."/>
            <person name="Kudo T."/>
        </authorList>
    </citation>
    <scope>NUCLEOTIDE SEQUENCE [LARGE SCALE GENOMIC DNA]</scope>
    <source>
        <strain evidence="2 3">CT2-14</strain>
    </source>
</reference>
<evidence type="ECO:0000313" key="3">
    <source>
        <dbReference type="Proteomes" id="UP000432464"/>
    </source>
</evidence>
<comment type="caution">
    <text evidence="2">The sequence shown here is derived from an EMBL/GenBank/DDBJ whole genome shotgun (WGS) entry which is preliminary data.</text>
</comment>